<feature type="region of interest" description="Disordered" evidence="1">
    <location>
        <begin position="377"/>
        <end position="396"/>
    </location>
</feature>
<protein>
    <submittedName>
        <fullName evidence="2">Uncharacterized protein</fullName>
    </submittedName>
</protein>
<feature type="compositionally biased region" description="Pro residues" evidence="1">
    <location>
        <begin position="382"/>
        <end position="394"/>
    </location>
</feature>
<evidence type="ECO:0000256" key="1">
    <source>
        <dbReference type="SAM" id="MobiDB-lite"/>
    </source>
</evidence>
<organism evidence="2 3">
    <name type="scientific">Prymnesium parvum</name>
    <name type="common">Toxic golden alga</name>
    <dbReference type="NCBI Taxonomy" id="97485"/>
    <lineage>
        <taxon>Eukaryota</taxon>
        <taxon>Haptista</taxon>
        <taxon>Haptophyta</taxon>
        <taxon>Prymnesiophyceae</taxon>
        <taxon>Prymnesiales</taxon>
        <taxon>Prymnesiaceae</taxon>
        <taxon>Prymnesium</taxon>
    </lineage>
</organism>
<feature type="compositionally biased region" description="Basic and acidic residues" evidence="1">
    <location>
        <begin position="166"/>
        <end position="187"/>
    </location>
</feature>
<evidence type="ECO:0000313" key="3">
    <source>
        <dbReference type="Proteomes" id="UP001515480"/>
    </source>
</evidence>
<dbReference type="Proteomes" id="UP001515480">
    <property type="component" value="Unassembled WGS sequence"/>
</dbReference>
<feature type="compositionally biased region" description="Low complexity" evidence="1">
    <location>
        <begin position="116"/>
        <end position="126"/>
    </location>
</feature>
<proteinExistence type="predicted"/>
<dbReference type="AlphaFoldDB" id="A0AB34IU00"/>
<reference evidence="2 3" key="1">
    <citation type="journal article" date="2024" name="Science">
        <title>Giant polyketide synthase enzymes in the biosynthesis of giant marine polyether toxins.</title>
        <authorList>
            <person name="Fallon T.R."/>
            <person name="Shende V.V."/>
            <person name="Wierzbicki I.H."/>
            <person name="Pendleton A.L."/>
            <person name="Watervoot N.F."/>
            <person name="Auber R.P."/>
            <person name="Gonzalez D.J."/>
            <person name="Wisecaver J.H."/>
            <person name="Moore B.S."/>
        </authorList>
    </citation>
    <scope>NUCLEOTIDE SEQUENCE [LARGE SCALE GENOMIC DNA]</scope>
    <source>
        <strain evidence="2 3">12B1</strain>
    </source>
</reference>
<evidence type="ECO:0000313" key="2">
    <source>
        <dbReference type="EMBL" id="KAL1507240.1"/>
    </source>
</evidence>
<feature type="region of interest" description="Disordered" evidence="1">
    <location>
        <begin position="77"/>
        <end position="346"/>
    </location>
</feature>
<feature type="compositionally biased region" description="Gly residues" evidence="1">
    <location>
        <begin position="188"/>
        <end position="203"/>
    </location>
</feature>
<sequence>MRTTPAAQPSSTSVTPRASALNALRCLEGLTPQHLLKCLSIPIAPPAGESPEQRALREEITWLKLEIEHLLEENERLARARASPPDTGASSPCRSPGATRAPPLLSSGRSPPAPKRPACVPRLALPRRPPPKPRLPMGNPASHAAIEEAIARSREARPSRAAAYGDDGRGGEEHWGEGRGGEGHWGEGRGGGGHRGEGGGGGEHLGEGRGEAARSEEGRGGAAHSEEGRGGAARAESACGARNCCEGRERGGEGAAMAGGRGGHASPSTAYGRHLGTPAVEGESRRWSSPIGHRRHAAPKPSHSRQAETRPAVVPKLQLPDPTTAISAVPRTLSPRAPSNPKGSPPLHRVGIRSFRMAANNLASAAYRQIRRREKMARQRLPPQPEPAVLPPPWNIEMRAPRAEPAYRPGMPPRKDQQLLSDSGHALSAAGLSLLSDTVAVRRNLSSSASSDSGQLTTTLLYV</sequence>
<name>A0AB34IU00_PRYPA</name>
<feature type="compositionally biased region" description="Basic and acidic residues" evidence="1">
    <location>
        <begin position="204"/>
        <end position="229"/>
    </location>
</feature>
<gene>
    <name evidence="2" type="ORF">AB1Y20_008089</name>
</gene>
<dbReference type="EMBL" id="JBGBPQ010000018">
    <property type="protein sequence ID" value="KAL1507240.1"/>
    <property type="molecule type" value="Genomic_DNA"/>
</dbReference>
<comment type="caution">
    <text evidence="2">The sequence shown here is derived from an EMBL/GenBank/DDBJ whole genome shotgun (WGS) entry which is preliminary data.</text>
</comment>
<feature type="compositionally biased region" description="Gly residues" evidence="1">
    <location>
        <begin position="253"/>
        <end position="263"/>
    </location>
</feature>
<feature type="compositionally biased region" description="Basic and acidic residues" evidence="1">
    <location>
        <begin position="145"/>
        <end position="158"/>
    </location>
</feature>
<accession>A0AB34IU00</accession>
<feature type="compositionally biased region" description="Low complexity" evidence="1">
    <location>
        <begin position="232"/>
        <end position="244"/>
    </location>
</feature>
<feature type="region of interest" description="Disordered" evidence="1">
    <location>
        <begin position="404"/>
        <end position="424"/>
    </location>
</feature>
<keyword evidence="3" id="KW-1185">Reference proteome</keyword>